<organism evidence="2 3">
    <name type="scientific">Candidatus Woesebacteria bacterium GW2011_GWA1_40_45</name>
    <dbReference type="NCBI Taxonomy" id="1618554"/>
    <lineage>
        <taxon>Bacteria</taxon>
        <taxon>Candidatus Woeseibacteriota</taxon>
    </lineage>
</organism>
<evidence type="ECO:0008006" key="4">
    <source>
        <dbReference type="Google" id="ProtNLM"/>
    </source>
</evidence>
<feature type="transmembrane region" description="Helical" evidence="1">
    <location>
        <begin position="20"/>
        <end position="50"/>
    </location>
</feature>
<keyword evidence="1" id="KW-1133">Transmembrane helix</keyword>
<name>A0A0G0SDV0_9BACT</name>
<dbReference type="EMBL" id="LBZB01000015">
    <property type="protein sequence ID" value="KKR63039.1"/>
    <property type="molecule type" value="Genomic_DNA"/>
</dbReference>
<evidence type="ECO:0000256" key="1">
    <source>
        <dbReference type="SAM" id="Phobius"/>
    </source>
</evidence>
<feature type="transmembrane region" description="Helical" evidence="1">
    <location>
        <begin position="164"/>
        <end position="182"/>
    </location>
</feature>
<keyword evidence="1" id="KW-0812">Transmembrane</keyword>
<sequence length="348" mass="40472">MWGLKHTVAQPKIANKEGEIWWVIAVFLIALSFQFELASAFFYLPAFLVFTFWAILRQGYGGHGKLNNKTLLTMFFVFFITFIPQTLFNFKHDNILLGALGNALKDRKEINLTFWEFIKFRFDFYYRALTSIIFPQKQNTLNAFLLAAIGIYIANAKRLLKAKFVITFLIFIISPIIGFLFFRANEAKVYDYYLVGYFVPFIILFSAALSQLAKNWLGIALLAVFFLIFFQTNIPMINSYLKKGIAPFTFKDQISSVKWVLDDARDNPFSVDVWVAPIIPHAYDYLFLWLGETKRPIKDADSLYTLYEEPGNLYPERNAWLSQKNKEGIVEEEVQFSGITVQRRTKTR</sequence>
<dbReference type="PATRIC" id="fig|1618554.3.peg.263"/>
<comment type="caution">
    <text evidence="2">The sequence shown here is derived from an EMBL/GenBank/DDBJ whole genome shotgun (WGS) entry which is preliminary data.</text>
</comment>
<feature type="transmembrane region" description="Helical" evidence="1">
    <location>
        <begin position="189"/>
        <end position="210"/>
    </location>
</feature>
<evidence type="ECO:0000313" key="3">
    <source>
        <dbReference type="Proteomes" id="UP000034613"/>
    </source>
</evidence>
<evidence type="ECO:0000313" key="2">
    <source>
        <dbReference type="EMBL" id="KKR63039.1"/>
    </source>
</evidence>
<gene>
    <name evidence="2" type="ORF">UU03_C0015G0003</name>
</gene>
<accession>A0A0G0SDV0</accession>
<keyword evidence="1" id="KW-0472">Membrane</keyword>
<dbReference type="Proteomes" id="UP000034613">
    <property type="component" value="Unassembled WGS sequence"/>
</dbReference>
<reference evidence="2 3" key="1">
    <citation type="journal article" date="2015" name="Nature">
        <title>rRNA introns, odd ribosomes, and small enigmatic genomes across a large radiation of phyla.</title>
        <authorList>
            <person name="Brown C.T."/>
            <person name="Hug L.A."/>
            <person name="Thomas B.C."/>
            <person name="Sharon I."/>
            <person name="Castelle C.J."/>
            <person name="Singh A."/>
            <person name="Wilkins M.J."/>
            <person name="Williams K.H."/>
            <person name="Banfield J.F."/>
        </authorList>
    </citation>
    <scope>NUCLEOTIDE SEQUENCE [LARGE SCALE GENOMIC DNA]</scope>
</reference>
<feature type="transmembrane region" description="Helical" evidence="1">
    <location>
        <begin position="71"/>
        <end position="90"/>
    </location>
</feature>
<proteinExistence type="predicted"/>
<feature type="transmembrane region" description="Helical" evidence="1">
    <location>
        <begin position="216"/>
        <end position="234"/>
    </location>
</feature>
<protein>
    <recommendedName>
        <fullName evidence="4">Glycosyltransferase RgtA/B/C/D-like domain-containing protein</fullName>
    </recommendedName>
</protein>
<dbReference type="AlphaFoldDB" id="A0A0G0SDV0"/>